<feature type="region of interest" description="Disordered" evidence="1">
    <location>
        <begin position="1"/>
        <end position="151"/>
    </location>
</feature>
<dbReference type="InParanoid" id="A0A0D2X053"/>
<dbReference type="Proteomes" id="UP000008743">
    <property type="component" value="Unassembled WGS sequence"/>
</dbReference>
<dbReference type="PhylomeDB" id="A0A0D2X053"/>
<keyword evidence="2" id="KW-1133">Transmembrane helix</keyword>
<sequence length="581" mass="62147">MSTRSAESRRAPGAASSQAAHGAAAAAANNTTSTAAAAHQSRALSPSRTRRIAAPSATAAAAAAAAAASSSTPGASLPPPNGRSRSASRSPSRSPSRQSRSTIAPTPVTAAAADGAQAGSAARRRRTDTPADDSSLSTALNADPEKPAGLRGRSLKLNVDTANQAAAQASSNPLSPDELPHPDLEAIHLITLWRSPLRVVKYFVHELVEHLRELGVSLSKYPSTVALTLVTVLVLLLIFLQPHYVGLGHHAETLNEWLGLGIWYLWWVGLGVLSSVGLGSGLHTFVLYLAPFIVKVSVHAQNCQSLEFSNLGHYNDQFPICAVGGASSAITILSILNKVRFEALMWGLGTAIGELPPYFVARAFRLSTDRAKAAIVVGEDADASLQAEAIEAEHLAEIEALDDQSDQSALARGKRVMHNLVQRLGFWGIVAAASIPNPLFDLAGITCGHFLVPFGTFFGATVLGKAVIKAHLQTLFVICVSNREVVGWLVTKVKAIWERPGSWLEENLNKYFTSLVDQAPSGNDASLFGQLKDLVLLAVLTYFVISIINSLAQSHIKRKERERLKRLAHKRHRHHNHHHHL</sequence>
<dbReference type="AlphaFoldDB" id="A0A0D2X053"/>
<evidence type="ECO:0000313" key="4">
    <source>
        <dbReference type="Proteomes" id="UP000008743"/>
    </source>
</evidence>
<keyword evidence="4" id="KW-1185">Reference proteome</keyword>
<feature type="transmembrane region" description="Helical" evidence="2">
    <location>
        <begin position="264"/>
        <end position="290"/>
    </location>
</feature>
<evidence type="ECO:0000256" key="2">
    <source>
        <dbReference type="SAM" id="Phobius"/>
    </source>
</evidence>
<dbReference type="STRING" id="595528.A0A0D2X053"/>
<dbReference type="OrthoDB" id="2016540at2759"/>
<dbReference type="eggNOG" id="KOG1109">
    <property type="taxonomic scope" value="Eukaryota"/>
</dbReference>
<gene>
    <name evidence="3" type="ORF">CAOG_000113</name>
</gene>
<organism evidence="3 4">
    <name type="scientific">Capsaspora owczarzaki (strain ATCC 30864)</name>
    <dbReference type="NCBI Taxonomy" id="595528"/>
    <lineage>
        <taxon>Eukaryota</taxon>
        <taxon>Filasterea</taxon>
        <taxon>Capsaspora</taxon>
    </lineage>
</organism>
<feature type="compositionally biased region" description="Low complexity" evidence="1">
    <location>
        <begin position="110"/>
        <end position="121"/>
    </location>
</feature>
<feature type="compositionally biased region" description="Low complexity" evidence="1">
    <location>
        <begin position="11"/>
        <end position="75"/>
    </location>
</feature>
<dbReference type="EMBL" id="KE346360">
    <property type="protein sequence ID" value="KJE88459.1"/>
    <property type="molecule type" value="Genomic_DNA"/>
</dbReference>
<feature type="transmembrane region" description="Helical" evidence="2">
    <location>
        <begin position="424"/>
        <end position="452"/>
    </location>
</feature>
<accession>A0A0D2X053</accession>
<protein>
    <submittedName>
        <fullName evidence="3">Transmembrane protein 49</fullName>
    </submittedName>
</protein>
<feature type="compositionally biased region" description="Basic and acidic residues" evidence="1">
    <location>
        <begin position="1"/>
        <end position="10"/>
    </location>
</feature>
<name>A0A0D2X053_CAPO3</name>
<feature type="transmembrane region" description="Helical" evidence="2">
    <location>
        <begin position="225"/>
        <end position="244"/>
    </location>
</feature>
<keyword evidence="2" id="KW-0472">Membrane</keyword>
<dbReference type="RefSeq" id="XP_004364984.1">
    <property type="nucleotide sequence ID" value="XM_004364927.2"/>
</dbReference>
<evidence type="ECO:0000256" key="1">
    <source>
        <dbReference type="SAM" id="MobiDB-lite"/>
    </source>
</evidence>
<feature type="transmembrane region" description="Helical" evidence="2">
    <location>
        <begin position="534"/>
        <end position="556"/>
    </location>
</feature>
<reference evidence="4" key="1">
    <citation type="submission" date="2011-02" db="EMBL/GenBank/DDBJ databases">
        <title>The Genome Sequence of Capsaspora owczarzaki ATCC 30864.</title>
        <authorList>
            <person name="Russ C."/>
            <person name="Cuomo C."/>
            <person name="Burger G."/>
            <person name="Gray M.W."/>
            <person name="Holland P.W.H."/>
            <person name="King N."/>
            <person name="Lang F.B.F."/>
            <person name="Roger A.J."/>
            <person name="Ruiz-Trillo I."/>
            <person name="Young S.K."/>
            <person name="Zeng Q."/>
            <person name="Gargeya S."/>
            <person name="Alvarado L."/>
            <person name="Berlin A."/>
            <person name="Chapman S.B."/>
            <person name="Chen Z."/>
            <person name="Freedman E."/>
            <person name="Gellesch M."/>
            <person name="Goldberg J."/>
            <person name="Griggs A."/>
            <person name="Gujja S."/>
            <person name="Heilman E."/>
            <person name="Heiman D."/>
            <person name="Howarth C."/>
            <person name="Mehta T."/>
            <person name="Neiman D."/>
            <person name="Pearson M."/>
            <person name="Roberts A."/>
            <person name="Saif S."/>
            <person name="Shea T."/>
            <person name="Shenoy N."/>
            <person name="Sisk P."/>
            <person name="Stolte C."/>
            <person name="Sykes S."/>
            <person name="White J."/>
            <person name="Yandava C."/>
            <person name="Haas B."/>
            <person name="Nusbaum C."/>
            <person name="Birren B."/>
        </authorList>
    </citation>
    <scope>NUCLEOTIDE SEQUENCE</scope>
    <source>
        <strain evidence="4">ATCC 30864</strain>
    </source>
</reference>
<proteinExistence type="predicted"/>
<evidence type="ECO:0000313" key="3">
    <source>
        <dbReference type="EMBL" id="KJE88459.1"/>
    </source>
</evidence>
<feature type="compositionally biased region" description="Low complexity" evidence="1">
    <location>
        <begin position="82"/>
        <end position="101"/>
    </location>
</feature>
<keyword evidence="2 3" id="KW-0812">Transmembrane</keyword>